<dbReference type="GeneID" id="78478406"/>
<dbReference type="PIRSF" id="PIRSF025624">
    <property type="entry name" value="ACT_PheB"/>
    <property type="match status" value="1"/>
</dbReference>
<dbReference type="Proteomes" id="UP000069771">
    <property type="component" value="Chromosome"/>
</dbReference>
<dbReference type="AlphaFoldDB" id="A0A140DW57"/>
<sequence length="144" mass="15825">MSKYYVVSSEILPEVLEKVMEAHQLLNSGEATRISEAVAKVGISRGTFYKYKDAVFSFSQDESTRKAIISFVIRHEKGALAQVINLLSRSQANILSLNQTAPINGIASLTITIDMADLETSPEDLIRVLQDLPAVSRTELVAVE</sequence>
<dbReference type="Proteomes" id="UP000186758">
    <property type="component" value="Unassembled WGS sequence"/>
</dbReference>
<dbReference type="PROSITE" id="PS51671">
    <property type="entry name" value="ACT"/>
    <property type="match status" value="1"/>
</dbReference>
<dbReference type="PATRIC" id="fig|1702221.3.peg.1706"/>
<dbReference type="InterPro" id="IPR008310">
    <property type="entry name" value="UPF0735_ACT_dom-cont"/>
</dbReference>
<dbReference type="EMBL" id="MPJZ01000092">
    <property type="protein sequence ID" value="OLU43790.1"/>
    <property type="molecule type" value="Genomic_DNA"/>
</dbReference>
<evidence type="ECO:0000313" key="6">
    <source>
        <dbReference type="Proteomes" id="UP000186758"/>
    </source>
</evidence>
<evidence type="ECO:0000313" key="5">
    <source>
        <dbReference type="Proteomes" id="UP000069771"/>
    </source>
</evidence>
<comment type="similarity">
    <text evidence="1">Belongs to the UPF0735 family.</text>
</comment>
<feature type="domain" description="ACT" evidence="2">
    <location>
        <begin position="68"/>
        <end position="144"/>
    </location>
</feature>
<gene>
    <name evidence="3" type="ORF">AALO17_17500</name>
    <name evidence="4" type="ORF">BO223_10875</name>
</gene>
<evidence type="ECO:0000313" key="4">
    <source>
        <dbReference type="EMBL" id="OLU43790.1"/>
    </source>
</evidence>
<name>A0A140DW57_9FIRM</name>
<evidence type="ECO:0000259" key="2">
    <source>
        <dbReference type="PROSITE" id="PS51671"/>
    </source>
</evidence>
<dbReference type="Gene3D" id="3.30.70.260">
    <property type="match status" value="1"/>
</dbReference>
<evidence type="ECO:0000256" key="1">
    <source>
        <dbReference type="HAMAP-Rule" id="MF_00707"/>
    </source>
</evidence>
<dbReference type="NCBIfam" id="NF003361">
    <property type="entry name" value="PRK04435.1"/>
    <property type="match status" value="1"/>
</dbReference>
<accession>A0A140DW57</accession>
<dbReference type="EMBL" id="CP011391">
    <property type="protein sequence ID" value="AMK54884.1"/>
    <property type="molecule type" value="Genomic_DNA"/>
</dbReference>
<protein>
    <recommendedName>
        <fullName evidence="1">UPF0735 ACT domain-containing protein AALO17_17500</fullName>
    </recommendedName>
</protein>
<dbReference type="InterPro" id="IPR002912">
    <property type="entry name" value="ACT_dom"/>
</dbReference>
<organism evidence="3 5">
    <name type="scientific">Faecalibaculum rodentium</name>
    <dbReference type="NCBI Taxonomy" id="1702221"/>
    <lineage>
        <taxon>Bacteria</taxon>
        <taxon>Bacillati</taxon>
        <taxon>Bacillota</taxon>
        <taxon>Erysipelotrichia</taxon>
        <taxon>Erysipelotrichales</taxon>
        <taxon>Erysipelotrichaceae</taxon>
        <taxon>Faecalibaculum</taxon>
    </lineage>
</organism>
<dbReference type="OrthoDB" id="9788773at2"/>
<proteinExistence type="inferred from homology"/>
<keyword evidence="5" id="KW-1185">Reference proteome</keyword>
<dbReference type="RefSeq" id="WP_067557867.1">
    <property type="nucleotide sequence ID" value="NZ_CAJTBG010000012.1"/>
</dbReference>
<dbReference type="SUPFAM" id="SSF55021">
    <property type="entry name" value="ACT-like"/>
    <property type="match status" value="1"/>
</dbReference>
<dbReference type="InterPro" id="IPR045865">
    <property type="entry name" value="ACT-like_dom_sf"/>
</dbReference>
<evidence type="ECO:0000313" key="3">
    <source>
        <dbReference type="EMBL" id="AMK54884.1"/>
    </source>
</evidence>
<dbReference type="HAMAP" id="MF_00707">
    <property type="entry name" value="UPF0735"/>
    <property type="match status" value="1"/>
</dbReference>
<reference evidence="3 5" key="1">
    <citation type="journal article" date="2016" name="Gut Pathog.">
        <title>Whole genome sequencing of "Faecalibaculum rodentium" ALO17, isolated from C57BL/6J laboratory mouse feces.</title>
        <authorList>
            <person name="Lim S."/>
            <person name="Chang D.H."/>
            <person name="Ahn S."/>
            <person name="Kim B.C."/>
        </authorList>
    </citation>
    <scope>NUCLEOTIDE SEQUENCE [LARGE SCALE GENOMIC DNA]</scope>
    <source>
        <strain evidence="3 5">Alo17</strain>
    </source>
</reference>
<reference evidence="4 6" key="2">
    <citation type="submission" date="2016-11" db="EMBL/GenBank/DDBJ databases">
        <title>Description of two novel members of the family Erysipelotrichaceae: Ileibacterium lipovorans gen. nov., sp. nov. and Dubosiella newyorkensis, gen. nov., sp. nov.</title>
        <authorList>
            <person name="Cox L.M."/>
            <person name="Sohn J."/>
            <person name="Tyrrell K.L."/>
            <person name="Citron D.M."/>
            <person name="Lawson P.A."/>
            <person name="Patel N.B."/>
            <person name="Iizumi T."/>
            <person name="Perez-Perez G.I."/>
            <person name="Goldstein E.J."/>
            <person name="Blaser M.J."/>
        </authorList>
    </citation>
    <scope>NUCLEOTIDE SEQUENCE [LARGE SCALE GENOMIC DNA]</scope>
    <source>
        <strain evidence="4 6">NYU-BL-K8</strain>
    </source>
</reference>
<dbReference type="STRING" id="1702221.AALO17_17500"/>
<dbReference type="KEGG" id="fro:AALO17_17500"/>
<dbReference type="Pfam" id="PF13291">
    <property type="entry name" value="ACT_4"/>
    <property type="match status" value="1"/>
</dbReference>